<dbReference type="SMART" id="SM00014">
    <property type="entry name" value="acidPPc"/>
    <property type="match status" value="1"/>
</dbReference>
<feature type="transmembrane region" description="Helical" evidence="7">
    <location>
        <begin position="160"/>
        <end position="179"/>
    </location>
</feature>
<name>A0A1H3TPU9_9ACTN</name>
<feature type="transmembrane region" description="Helical" evidence="7">
    <location>
        <begin position="119"/>
        <end position="148"/>
    </location>
</feature>
<comment type="subcellular location">
    <subcellularLocation>
        <location evidence="1">Cell membrane</location>
        <topology evidence="1">Multi-pass membrane protein</topology>
    </subcellularLocation>
</comment>
<evidence type="ECO:0000259" key="8">
    <source>
        <dbReference type="SMART" id="SM00014"/>
    </source>
</evidence>
<accession>A0A1H3TPU9</accession>
<dbReference type="SUPFAM" id="SSF48317">
    <property type="entry name" value="Acid phosphatase/Vanadium-dependent haloperoxidase"/>
    <property type="match status" value="1"/>
</dbReference>
<organism evidence="9 10">
    <name type="scientific">Asanoa ishikariensis</name>
    <dbReference type="NCBI Taxonomy" id="137265"/>
    <lineage>
        <taxon>Bacteria</taxon>
        <taxon>Bacillati</taxon>
        <taxon>Actinomycetota</taxon>
        <taxon>Actinomycetes</taxon>
        <taxon>Micromonosporales</taxon>
        <taxon>Micromonosporaceae</taxon>
        <taxon>Asanoa</taxon>
    </lineage>
</organism>
<evidence type="ECO:0000256" key="2">
    <source>
        <dbReference type="ARBA" id="ARBA00022475"/>
    </source>
</evidence>
<evidence type="ECO:0000256" key="7">
    <source>
        <dbReference type="SAM" id="Phobius"/>
    </source>
</evidence>
<protein>
    <submittedName>
        <fullName evidence="9">Undecaprenyl-diphosphatase</fullName>
    </submittedName>
</protein>
<dbReference type="Proteomes" id="UP000199632">
    <property type="component" value="Unassembled WGS sequence"/>
</dbReference>
<feature type="domain" description="Phosphatidic acid phosphatase type 2/haloperoxidase" evidence="8">
    <location>
        <begin position="64"/>
        <end position="175"/>
    </location>
</feature>
<dbReference type="CDD" id="cd01610">
    <property type="entry name" value="PAP2_like"/>
    <property type="match status" value="1"/>
</dbReference>
<keyword evidence="6 7" id="KW-0472">Membrane</keyword>
<dbReference type="PANTHER" id="PTHR14969:SF62">
    <property type="entry name" value="DECAPRENYLPHOSPHORYL-5-PHOSPHORIBOSE PHOSPHATASE RV3807C-RELATED"/>
    <property type="match status" value="1"/>
</dbReference>
<dbReference type="Gene3D" id="1.20.144.10">
    <property type="entry name" value="Phosphatidic acid phosphatase type 2/haloperoxidase"/>
    <property type="match status" value="1"/>
</dbReference>
<keyword evidence="4" id="KW-0378">Hydrolase</keyword>
<evidence type="ECO:0000313" key="10">
    <source>
        <dbReference type="Proteomes" id="UP000199632"/>
    </source>
</evidence>
<evidence type="ECO:0000256" key="6">
    <source>
        <dbReference type="ARBA" id="ARBA00023136"/>
    </source>
</evidence>
<dbReference type="InterPro" id="IPR000326">
    <property type="entry name" value="PAP2/HPO"/>
</dbReference>
<dbReference type="EMBL" id="FNQB01000003">
    <property type="protein sequence ID" value="SDZ52047.1"/>
    <property type="molecule type" value="Genomic_DNA"/>
</dbReference>
<evidence type="ECO:0000313" key="9">
    <source>
        <dbReference type="EMBL" id="SDZ52047.1"/>
    </source>
</evidence>
<dbReference type="GO" id="GO:0005886">
    <property type="term" value="C:plasma membrane"/>
    <property type="evidence" value="ECO:0007669"/>
    <property type="project" value="UniProtKB-SubCell"/>
</dbReference>
<keyword evidence="10" id="KW-1185">Reference proteome</keyword>
<gene>
    <name evidence="9" type="ORF">SAMN05421684_6146</name>
</gene>
<evidence type="ECO:0000256" key="4">
    <source>
        <dbReference type="ARBA" id="ARBA00022801"/>
    </source>
</evidence>
<evidence type="ECO:0000256" key="3">
    <source>
        <dbReference type="ARBA" id="ARBA00022692"/>
    </source>
</evidence>
<dbReference type="STRING" id="137265.SAMN05421684_6146"/>
<dbReference type="RefSeq" id="WP_090800819.1">
    <property type="nucleotide sequence ID" value="NZ_BOND01000001.1"/>
</dbReference>
<evidence type="ECO:0000256" key="1">
    <source>
        <dbReference type="ARBA" id="ARBA00004651"/>
    </source>
</evidence>
<dbReference type="GO" id="GO:0016787">
    <property type="term" value="F:hydrolase activity"/>
    <property type="evidence" value="ECO:0007669"/>
    <property type="project" value="UniProtKB-KW"/>
</dbReference>
<dbReference type="OrthoDB" id="5243958at2"/>
<feature type="transmembrane region" description="Helical" evidence="7">
    <location>
        <begin position="30"/>
        <end position="49"/>
    </location>
</feature>
<dbReference type="InterPro" id="IPR036938">
    <property type="entry name" value="PAP2/HPO_sf"/>
</dbReference>
<sequence>MLDSYLAAAGDWYRDVVQFADGTPKPVQEFMAHFTELGIVVLAVVWALVFWRARRAPDRTMAAALIGAIGVVVSYGISESTKTFLDAERPCRTFPDLRIIAHRCPPTGDWSFPSNHATLAGAFVAAIFAVSWRLGLLALPIGLLVGFSRVFVGVHYPHDVAAGFLIGVVVTAAMVAFLVRPTTGLIVSMREQPLLSRLLSAAPRQVVTR</sequence>
<keyword evidence="3 7" id="KW-0812">Transmembrane</keyword>
<proteinExistence type="predicted"/>
<dbReference type="PANTHER" id="PTHR14969">
    <property type="entry name" value="SPHINGOSINE-1-PHOSPHATE PHOSPHOHYDROLASE"/>
    <property type="match status" value="1"/>
</dbReference>
<reference evidence="10" key="1">
    <citation type="submission" date="2016-10" db="EMBL/GenBank/DDBJ databases">
        <authorList>
            <person name="Varghese N."/>
            <person name="Submissions S."/>
        </authorList>
    </citation>
    <scope>NUCLEOTIDE SEQUENCE [LARGE SCALE GENOMIC DNA]</scope>
    <source>
        <strain evidence="10">DSM 44718</strain>
    </source>
</reference>
<dbReference type="AlphaFoldDB" id="A0A1H3TPU9"/>
<keyword evidence="5 7" id="KW-1133">Transmembrane helix</keyword>
<keyword evidence="2" id="KW-1003">Cell membrane</keyword>
<evidence type="ECO:0000256" key="5">
    <source>
        <dbReference type="ARBA" id="ARBA00022989"/>
    </source>
</evidence>
<dbReference type="Pfam" id="PF01569">
    <property type="entry name" value="PAP2"/>
    <property type="match status" value="1"/>
</dbReference>